<dbReference type="Proteomes" id="UP000018957">
    <property type="component" value="Unassembled WGS sequence"/>
</dbReference>
<accession>W3V573</accession>
<gene>
    <name evidence="1" type="ORF">PTE_03022</name>
</gene>
<comment type="caution">
    <text evidence="1">The sequence shown here is derived from an EMBL/GenBank/DDBJ whole genome shotgun (WGS) entry which is preliminary data.</text>
</comment>
<proteinExistence type="predicted"/>
<dbReference type="EMBL" id="AYSJ01000013">
    <property type="protein sequence ID" value="ETS31071.1"/>
    <property type="molecule type" value="Genomic_DNA"/>
</dbReference>
<protein>
    <submittedName>
        <fullName evidence="1">Uncharacterized protein</fullName>
    </submittedName>
</protein>
<dbReference type="AlphaFoldDB" id="W3V573"/>
<organism evidence="1 2">
    <name type="scientific">Photorhabdus khanii NC19</name>
    <dbReference type="NCBI Taxonomy" id="1004151"/>
    <lineage>
        <taxon>Bacteria</taxon>
        <taxon>Pseudomonadati</taxon>
        <taxon>Pseudomonadota</taxon>
        <taxon>Gammaproteobacteria</taxon>
        <taxon>Enterobacterales</taxon>
        <taxon>Morganellaceae</taxon>
        <taxon>Photorhabdus</taxon>
    </lineage>
</organism>
<sequence length="99" mass="10973">MEIKKPILASIHLDASELKDQINTLVELLRLEPCLLEGIRDEFLGIIFGLLDDVILTDGLPAFTANGSIDITYFLKFDLGSYNKVIAAMRARVVDLTHG</sequence>
<evidence type="ECO:0000313" key="2">
    <source>
        <dbReference type="Proteomes" id="UP000018957"/>
    </source>
</evidence>
<keyword evidence="2" id="KW-1185">Reference proteome</keyword>
<evidence type="ECO:0000313" key="1">
    <source>
        <dbReference type="EMBL" id="ETS31071.1"/>
    </source>
</evidence>
<name>W3V573_9GAMM</name>
<reference evidence="1 2" key="1">
    <citation type="submission" date="2013-11" db="EMBL/GenBank/DDBJ databases">
        <title>Elucidation of the Photorhabdus temperata genome and generation of transposon mutant library to identify motility mutants.</title>
        <authorList>
            <person name="Hurst S.G.IV."/>
            <person name="Micheals B."/>
            <person name="Abebe-Akele F."/>
            <person name="Rowedder H."/>
            <person name="Bullock H."/>
            <person name="Jackobeck R."/>
            <person name="Janicki E."/>
            <person name="Tisa L.S."/>
        </authorList>
    </citation>
    <scope>NUCLEOTIDE SEQUENCE [LARGE SCALE GENOMIC DNA]</scope>
    <source>
        <strain evidence="1 2">NC19</strain>
    </source>
</reference>